<proteinExistence type="predicted"/>
<accession>C5LNV1</accession>
<evidence type="ECO:0000256" key="1">
    <source>
        <dbReference type="SAM" id="MobiDB-lite"/>
    </source>
</evidence>
<evidence type="ECO:0000313" key="3">
    <source>
        <dbReference type="Proteomes" id="UP000007800"/>
    </source>
</evidence>
<dbReference type="InParanoid" id="C5LNV1"/>
<gene>
    <name evidence="2" type="ORF">Pmar_PMAR002627</name>
</gene>
<reference evidence="2 3" key="1">
    <citation type="submission" date="2008-07" db="EMBL/GenBank/DDBJ databases">
        <authorList>
            <person name="El-Sayed N."/>
            <person name="Caler E."/>
            <person name="Inman J."/>
            <person name="Amedeo P."/>
            <person name="Hass B."/>
            <person name="Wortman J."/>
        </authorList>
    </citation>
    <scope>NUCLEOTIDE SEQUENCE [LARGE SCALE GENOMIC DNA]</scope>
    <source>
        <strain evidence="3">ATCC 50983 / TXsc</strain>
    </source>
</reference>
<name>C5LNV1_PERM5</name>
<dbReference type="EMBL" id="GG683907">
    <property type="protein sequence ID" value="EER01592.1"/>
    <property type="molecule type" value="Genomic_DNA"/>
</dbReference>
<dbReference type="AlphaFoldDB" id="C5LNV1"/>
<evidence type="ECO:0000313" key="2">
    <source>
        <dbReference type="EMBL" id="EER01592.1"/>
    </source>
</evidence>
<sequence>MLVTLVCAPVRYAAPEMTTGYSSAVTYELFSRDRQPLLSRVTPEADPTGDYQRETQRALPLKSGDNQMDNALLFTLVYDVGRGIPGNSEYFNDIKAFVVVVDLSRICESIASPEVPRDTFGEGRCASDSISEK</sequence>
<feature type="region of interest" description="Disordered" evidence="1">
    <location>
        <begin position="40"/>
        <end position="63"/>
    </location>
</feature>
<dbReference type="GeneID" id="9040123"/>
<dbReference type="Proteomes" id="UP000007800">
    <property type="component" value="Unassembled WGS sequence"/>
</dbReference>
<organism evidence="3">
    <name type="scientific">Perkinsus marinus (strain ATCC 50983 / TXsc)</name>
    <dbReference type="NCBI Taxonomy" id="423536"/>
    <lineage>
        <taxon>Eukaryota</taxon>
        <taxon>Sar</taxon>
        <taxon>Alveolata</taxon>
        <taxon>Perkinsozoa</taxon>
        <taxon>Perkinsea</taxon>
        <taxon>Perkinsida</taxon>
        <taxon>Perkinsidae</taxon>
        <taxon>Perkinsus</taxon>
    </lineage>
</organism>
<dbReference type="OrthoDB" id="79687at2759"/>
<protein>
    <submittedName>
        <fullName evidence="2">Uncharacterized protein</fullName>
    </submittedName>
</protein>
<dbReference type="RefSeq" id="XP_002768874.1">
    <property type="nucleotide sequence ID" value="XM_002768828.1"/>
</dbReference>
<keyword evidence="3" id="KW-1185">Reference proteome</keyword>